<gene>
    <name evidence="1" type="ORF">ACHAW5_003417</name>
</gene>
<keyword evidence="2" id="KW-1185">Reference proteome</keyword>
<accession>A0ABD3NC62</accession>
<protein>
    <submittedName>
        <fullName evidence="1">Uncharacterized protein</fullName>
    </submittedName>
</protein>
<dbReference type="AlphaFoldDB" id="A0ABD3NC62"/>
<comment type="caution">
    <text evidence="1">The sequence shown here is derived from an EMBL/GenBank/DDBJ whole genome shotgun (WGS) entry which is preliminary data.</text>
</comment>
<proteinExistence type="predicted"/>
<reference evidence="1 2" key="1">
    <citation type="submission" date="2024-10" db="EMBL/GenBank/DDBJ databases">
        <title>Updated reference genomes for cyclostephanoid diatoms.</title>
        <authorList>
            <person name="Roberts W.R."/>
            <person name="Alverson A.J."/>
        </authorList>
    </citation>
    <scope>NUCLEOTIDE SEQUENCE [LARGE SCALE GENOMIC DNA]</scope>
    <source>
        <strain evidence="1 2">AJA276-08</strain>
    </source>
</reference>
<organism evidence="1 2">
    <name type="scientific">Stephanodiscus triporus</name>
    <dbReference type="NCBI Taxonomy" id="2934178"/>
    <lineage>
        <taxon>Eukaryota</taxon>
        <taxon>Sar</taxon>
        <taxon>Stramenopiles</taxon>
        <taxon>Ochrophyta</taxon>
        <taxon>Bacillariophyta</taxon>
        <taxon>Coscinodiscophyceae</taxon>
        <taxon>Thalassiosirophycidae</taxon>
        <taxon>Stephanodiscales</taxon>
        <taxon>Stephanodiscaceae</taxon>
        <taxon>Stephanodiscus</taxon>
    </lineage>
</organism>
<sequence>MKSSSLSSGQDYEKVVTELPRWDDRTMQYKDAKAWNCAVCTLLLWVALGKVEIMGRVRAVCISGTSASCLLVNRCTLDVTQRADGARHDPLIGKMLLWNKQRPLDLYEDGTCCEVMCHQSNYVSVSLIWEGLLIREGDCLTIPMGDWHNCLKLGCDVHIRAFPPWLRNILGEGGVGLSHPALALPTWVVSPGAQIGTISPTVASACRMQIRMIVVAGTTNSNALFFAAVGTDPEYGTAVTLLGSTLAIKMLSWTFVEDAKWGL</sequence>
<evidence type="ECO:0000313" key="2">
    <source>
        <dbReference type="Proteomes" id="UP001530315"/>
    </source>
</evidence>
<name>A0ABD3NC62_9STRA</name>
<evidence type="ECO:0000313" key="1">
    <source>
        <dbReference type="EMBL" id="KAL3770280.1"/>
    </source>
</evidence>
<dbReference type="Proteomes" id="UP001530315">
    <property type="component" value="Unassembled WGS sequence"/>
</dbReference>
<dbReference type="EMBL" id="JALLAZ020001634">
    <property type="protein sequence ID" value="KAL3770280.1"/>
    <property type="molecule type" value="Genomic_DNA"/>
</dbReference>